<dbReference type="InterPro" id="IPR011053">
    <property type="entry name" value="Single_hybrid_motif"/>
</dbReference>
<dbReference type="Gene3D" id="2.40.50.100">
    <property type="match status" value="1"/>
</dbReference>
<accession>A0A840PCS2</accession>
<evidence type="ECO:0000256" key="8">
    <source>
        <dbReference type="RuleBase" id="RU364072"/>
    </source>
</evidence>
<evidence type="ECO:0000256" key="3">
    <source>
        <dbReference type="ARBA" id="ARBA00022516"/>
    </source>
</evidence>
<dbReference type="GO" id="GO:0009317">
    <property type="term" value="C:acetyl-CoA carboxylase complex"/>
    <property type="evidence" value="ECO:0007669"/>
    <property type="project" value="InterPro"/>
</dbReference>
<evidence type="ECO:0000313" key="11">
    <source>
        <dbReference type="EMBL" id="MBB5139214.1"/>
    </source>
</evidence>
<evidence type="ECO:0000256" key="9">
    <source>
        <dbReference type="SAM" id="MobiDB-lite"/>
    </source>
</evidence>
<dbReference type="Proteomes" id="UP000578449">
    <property type="component" value="Unassembled WGS sequence"/>
</dbReference>
<dbReference type="GO" id="GO:0003989">
    <property type="term" value="F:acetyl-CoA carboxylase activity"/>
    <property type="evidence" value="ECO:0007669"/>
    <property type="project" value="InterPro"/>
</dbReference>
<dbReference type="PROSITE" id="PS00188">
    <property type="entry name" value="BIOTIN"/>
    <property type="match status" value="1"/>
</dbReference>
<organism evidence="11 12">
    <name type="scientific">Thermocatellispora tengchongensis</name>
    <dbReference type="NCBI Taxonomy" id="1073253"/>
    <lineage>
        <taxon>Bacteria</taxon>
        <taxon>Bacillati</taxon>
        <taxon>Actinomycetota</taxon>
        <taxon>Actinomycetes</taxon>
        <taxon>Streptosporangiales</taxon>
        <taxon>Streptosporangiaceae</taxon>
        <taxon>Thermocatellispora</taxon>
    </lineage>
</organism>
<evidence type="ECO:0000256" key="1">
    <source>
        <dbReference type="ARBA" id="ARBA00005194"/>
    </source>
</evidence>
<evidence type="ECO:0000256" key="5">
    <source>
        <dbReference type="ARBA" id="ARBA00023098"/>
    </source>
</evidence>
<dbReference type="EMBL" id="JACHGN010000028">
    <property type="protein sequence ID" value="MBB5139214.1"/>
    <property type="molecule type" value="Genomic_DNA"/>
</dbReference>
<keyword evidence="7 8" id="KW-0092">Biotin</keyword>
<protein>
    <recommendedName>
        <fullName evidence="2 8">Biotin carboxyl carrier protein of acetyl-CoA carboxylase</fullName>
    </recommendedName>
</protein>
<dbReference type="CDD" id="cd06850">
    <property type="entry name" value="biotinyl_domain"/>
    <property type="match status" value="1"/>
</dbReference>
<dbReference type="PANTHER" id="PTHR45266">
    <property type="entry name" value="OXALOACETATE DECARBOXYLASE ALPHA CHAIN"/>
    <property type="match status" value="1"/>
</dbReference>
<feature type="compositionally biased region" description="Low complexity" evidence="9">
    <location>
        <begin position="59"/>
        <end position="79"/>
    </location>
</feature>
<dbReference type="PANTHER" id="PTHR45266:SF3">
    <property type="entry name" value="OXALOACETATE DECARBOXYLASE ALPHA CHAIN"/>
    <property type="match status" value="1"/>
</dbReference>
<dbReference type="RefSeq" id="WP_221337524.1">
    <property type="nucleotide sequence ID" value="NZ_BAABIX010000026.1"/>
</dbReference>
<dbReference type="GO" id="GO:0006633">
    <property type="term" value="P:fatty acid biosynthetic process"/>
    <property type="evidence" value="ECO:0007669"/>
    <property type="project" value="UniProtKB-UniPathway"/>
</dbReference>
<name>A0A840PCS2_9ACTN</name>
<dbReference type="SUPFAM" id="SSF51230">
    <property type="entry name" value="Single hybrid motif"/>
    <property type="match status" value="1"/>
</dbReference>
<keyword evidence="6 8" id="KW-0275">Fatty acid biosynthesis</keyword>
<dbReference type="InterPro" id="IPR050709">
    <property type="entry name" value="Biotin_Carboxyl_Carrier/Decarb"/>
</dbReference>
<keyword evidence="12" id="KW-1185">Reference proteome</keyword>
<dbReference type="PROSITE" id="PS50968">
    <property type="entry name" value="BIOTINYL_LIPOYL"/>
    <property type="match status" value="1"/>
</dbReference>
<comment type="caution">
    <text evidence="11">The sequence shown here is derived from an EMBL/GenBank/DDBJ whole genome shotgun (WGS) entry which is preliminary data.</text>
</comment>
<evidence type="ECO:0000256" key="4">
    <source>
        <dbReference type="ARBA" id="ARBA00022832"/>
    </source>
</evidence>
<reference evidence="11 12" key="1">
    <citation type="submission" date="2020-08" db="EMBL/GenBank/DDBJ databases">
        <title>Genomic Encyclopedia of Type Strains, Phase IV (KMG-IV): sequencing the most valuable type-strain genomes for metagenomic binning, comparative biology and taxonomic classification.</title>
        <authorList>
            <person name="Goeker M."/>
        </authorList>
    </citation>
    <scope>NUCLEOTIDE SEQUENCE [LARGE SCALE GENOMIC DNA]</scope>
    <source>
        <strain evidence="11 12">DSM 45615</strain>
    </source>
</reference>
<dbReference type="UniPathway" id="UPA00094"/>
<dbReference type="InterPro" id="IPR000089">
    <property type="entry name" value="Biotin_lipoyl"/>
</dbReference>
<dbReference type="AlphaFoldDB" id="A0A840PCS2"/>
<feature type="domain" description="Lipoyl-binding" evidence="10">
    <location>
        <begin position="118"/>
        <end position="194"/>
    </location>
</feature>
<keyword evidence="4 8" id="KW-0276">Fatty acid metabolism</keyword>
<proteinExistence type="predicted"/>
<evidence type="ECO:0000256" key="2">
    <source>
        <dbReference type="ARBA" id="ARBA00017562"/>
    </source>
</evidence>
<evidence type="ECO:0000313" key="12">
    <source>
        <dbReference type="Proteomes" id="UP000578449"/>
    </source>
</evidence>
<evidence type="ECO:0000256" key="6">
    <source>
        <dbReference type="ARBA" id="ARBA00023160"/>
    </source>
</evidence>
<keyword evidence="3 8" id="KW-0444">Lipid biosynthesis</keyword>
<feature type="compositionally biased region" description="Gly residues" evidence="9">
    <location>
        <begin position="80"/>
        <end position="89"/>
    </location>
</feature>
<feature type="compositionally biased region" description="Low complexity" evidence="9">
    <location>
        <begin position="90"/>
        <end position="103"/>
    </location>
</feature>
<comment type="function">
    <text evidence="8">This protein is a component of the acetyl coenzyme A carboxylase complex; first, biotin carboxylase catalyzes the carboxylation of the carrier protein and then the transcarboxylase transfers the carboxyl group to form malonyl-CoA.</text>
</comment>
<feature type="region of interest" description="Disordered" evidence="9">
    <location>
        <begin position="53"/>
        <end position="116"/>
    </location>
</feature>
<gene>
    <name evidence="11" type="ORF">HNP84_008977</name>
</gene>
<keyword evidence="5 8" id="KW-0443">Lipid metabolism</keyword>
<dbReference type="InterPro" id="IPR001249">
    <property type="entry name" value="AcCoA_biotinCC"/>
</dbReference>
<dbReference type="Pfam" id="PF00364">
    <property type="entry name" value="Biotin_lipoyl"/>
    <property type="match status" value="1"/>
</dbReference>
<sequence length="199" mass="19311">MTIASENAERVLLALRDNAVALATQTPRPPTWIRVASGDAAVELSWSPEAGNGAGAGYDGDSSGAGHAGDSSGAGHAGDASGGVRGGDGASDAAGGAGVVSDVGDGDVGGPDGGDAAVAHIGAPTVGVFYRAPEPGAEPFVAVGDTVAAGQQVGIVEAMKLMIPVQAERAGRVVEVLVEDATQVEYGEPLIAYVPVGGP</sequence>
<evidence type="ECO:0000259" key="10">
    <source>
        <dbReference type="PROSITE" id="PS50968"/>
    </source>
</evidence>
<comment type="pathway">
    <text evidence="1 8">Lipid metabolism; fatty acid biosynthesis.</text>
</comment>
<dbReference type="PRINTS" id="PR01071">
    <property type="entry name" value="ACOABIOTINCC"/>
</dbReference>
<evidence type="ECO:0000256" key="7">
    <source>
        <dbReference type="ARBA" id="ARBA00023267"/>
    </source>
</evidence>
<dbReference type="InterPro" id="IPR001882">
    <property type="entry name" value="Biotin_BS"/>
</dbReference>